<feature type="domain" description="WRC" evidence="4">
    <location>
        <begin position="86"/>
        <end position="132"/>
    </location>
</feature>
<evidence type="ECO:0000313" key="6">
    <source>
        <dbReference type="Proteomes" id="UP000032180"/>
    </source>
</evidence>
<dbReference type="AlphaFoldDB" id="A0A0D9XK57"/>
<keyword evidence="1" id="KW-0539">Nucleus</keyword>
<name>A0A0D9XK57_9ORYZ</name>
<proteinExistence type="predicted"/>
<accession>A0A0D9XK57</accession>
<evidence type="ECO:0000256" key="3">
    <source>
        <dbReference type="SAM" id="MobiDB-lite"/>
    </source>
</evidence>
<feature type="region of interest" description="Disordered" evidence="3">
    <location>
        <begin position="1"/>
        <end position="61"/>
    </location>
</feature>
<sequence>MRIRKRTPVRAASPGPPPPPPPPLLLPQMKGTPDTKGEEDEEKQGSLVVGGREEEDDEDEDLVMVASKNSLRNSAMDAPQAANVVVAGASRCSRNDGKRWRCKSAAAPGYVFCERHIAWSTRKRKPRPKKRSHSSILDTPAAKVEPTAASAKAEDDGGDGEEFQYYGGLQQGSGKRAKSGGG</sequence>
<evidence type="ECO:0000313" key="5">
    <source>
        <dbReference type="EnsemblPlants" id="LPERR10G08420.1"/>
    </source>
</evidence>
<feature type="region of interest" description="Disordered" evidence="3">
    <location>
        <begin position="121"/>
        <end position="182"/>
    </location>
</feature>
<dbReference type="Gramene" id="LPERR10G08420.1">
    <property type="protein sequence ID" value="LPERR10G08420.1"/>
    <property type="gene ID" value="LPERR10G08420"/>
</dbReference>
<reference evidence="5" key="3">
    <citation type="submission" date="2015-04" db="UniProtKB">
        <authorList>
            <consortium name="EnsemblPlants"/>
        </authorList>
    </citation>
    <scope>IDENTIFICATION</scope>
</reference>
<evidence type="ECO:0000259" key="4">
    <source>
        <dbReference type="PROSITE" id="PS51667"/>
    </source>
</evidence>
<reference evidence="5 6" key="1">
    <citation type="submission" date="2012-08" db="EMBL/GenBank/DDBJ databases">
        <title>Oryza genome evolution.</title>
        <authorList>
            <person name="Wing R.A."/>
        </authorList>
    </citation>
    <scope>NUCLEOTIDE SEQUENCE</scope>
</reference>
<evidence type="ECO:0000256" key="1">
    <source>
        <dbReference type="ARBA" id="ARBA00023242"/>
    </source>
</evidence>
<reference evidence="6" key="2">
    <citation type="submission" date="2013-12" db="EMBL/GenBank/DDBJ databases">
        <authorList>
            <person name="Yu Y."/>
            <person name="Lee S."/>
            <person name="de Baynast K."/>
            <person name="Wissotski M."/>
            <person name="Liu L."/>
            <person name="Talag J."/>
            <person name="Goicoechea J."/>
            <person name="Angelova A."/>
            <person name="Jetty R."/>
            <person name="Kudrna D."/>
            <person name="Golser W."/>
            <person name="Rivera L."/>
            <person name="Zhang J."/>
            <person name="Wing R."/>
        </authorList>
    </citation>
    <scope>NUCLEOTIDE SEQUENCE</scope>
</reference>
<dbReference type="EnsemblPlants" id="LPERR10G08420.1">
    <property type="protein sequence ID" value="LPERR10G08420.1"/>
    <property type="gene ID" value="LPERR10G08420"/>
</dbReference>
<dbReference type="HOGENOM" id="CLU_101163_0_0_1"/>
<feature type="compositionally biased region" description="Pro residues" evidence="3">
    <location>
        <begin position="14"/>
        <end position="25"/>
    </location>
</feature>
<feature type="compositionally biased region" description="Basic residues" evidence="3">
    <location>
        <begin position="121"/>
        <end position="133"/>
    </location>
</feature>
<dbReference type="eggNOG" id="ENOG502R57M">
    <property type="taxonomic scope" value="Eukaryota"/>
</dbReference>
<protein>
    <recommendedName>
        <fullName evidence="4">WRC domain-containing protein</fullName>
    </recommendedName>
</protein>
<dbReference type="Proteomes" id="UP000032180">
    <property type="component" value="Chromosome 10"/>
</dbReference>
<evidence type="ECO:0000256" key="2">
    <source>
        <dbReference type="PROSITE-ProRule" id="PRU01002"/>
    </source>
</evidence>
<organism evidence="5 6">
    <name type="scientific">Leersia perrieri</name>
    <dbReference type="NCBI Taxonomy" id="77586"/>
    <lineage>
        <taxon>Eukaryota</taxon>
        <taxon>Viridiplantae</taxon>
        <taxon>Streptophyta</taxon>
        <taxon>Embryophyta</taxon>
        <taxon>Tracheophyta</taxon>
        <taxon>Spermatophyta</taxon>
        <taxon>Magnoliopsida</taxon>
        <taxon>Liliopsida</taxon>
        <taxon>Poales</taxon>
        <taxon>Poaceae</taxon>
        <taxon>BOP clade</taxon>
        <taxon>Oryzoideae</taxon>
        <taxon>Oryzeae</taxon>
        <taxon>Oryzinae</taxon>
        <taxon>Leersia</taxon>
    </lineage>
</organism>
<comment type="caution">
    <text evidence="2">Lacks conserved residue(s) required for the propagation of feature annotation.</text>
</comment>
<dbReference type="PANTHER" id="PTHR34122">
    <property type="entry name" value="EXPRESSED PROTEIN-RELATED"/>
    <property type="match status" value="1"/>
</dbReference>
<keyword evidence="6" id="KW-1185">Reference proteome</keyword>
<dbReference type="InterPro" id="IPR014977">
    <property type="entry name" value="WRC_dom"/>
</dbReference>
<dbReference type="Pfam" id="PF08879">
    <property type="entry name" value="WRC"/>
    <property type="match status" value="1"/>
</dbReference>
<dbReference type="PROSITE" id="PS51667">
    <property type="entry name" value="WRC"/>
    <property type="match status" value="1"/>
</dbReference>
<dbReference type="PANTHER" id="PTHR34122:SF1">
    <property type="entry name" value="EXPRESSED PROTEIN"/>
    <property type="match status" value="1"/>
</dbReference>